<gene>
    <name evidence="1" type="ORF">EV188_11258</name>
</gene>
<keyword evidence="2" id="KW-1185">Reference proteome</keyword>
<dbReference type="EMBL" id="SNYO01000012">
    <property type="protein sequence ID" value="TDQ47788.1"/>
    <property type="molecule type" value="Genomic_DNA"/>
</dbReference>
<proteinExistence type="predicted"/>
<reference evidence="1 2" key="1">
    <citation type="submission" date="2019-03" db="EMBL/GenBank/DDBJ databases">
        <title>Genomic Encyclopedia of Type Strains, Phase IV (KMG-IV): sequencing the most valuable type-strain genomes for metagenomic binning, comparative biology and taxonomic classification.</title>
        <authorList>
            <person name="Goeker M."/>
        </authorList>
    </citation>
    <scope>NUCLEOTIDE SEQUENCE [LARGE SCALE GENOMIC DNA]</scope>
    <source>
        <strain evidence="1 2">DSM 45775</strain>
    </source>
</reference>
<dbReference type="Proteomes" id="UP000295705">
    <property type="component" value="Unassembled WGS sequence"/>
</dbReference>
<sequence>MIVGAFLTLSESVAATLTHLATPSVVSSVSGT</sequence>
<organism evidence="1 2">
    <name type="scientific">Actinomycetospora succinea</name>
    <dbReference type="NCBI Taxonomy" id="663603"/>
    <lineage>
        <taxon>Bacteria</taxon>
        <taxon>Bacillati</taxon>
        <taxon>Actinomycetota</taxon>
        <taxon>Actinomycetes</taxon>
        <taxon>Pseudonocardiales</taxon>
        <taxon>Pseudonocardiaceae</taxon>
        <taxon>Actinomycetospora</taxon>
    </lineage>
</organism>
<protein>
    <submittedName>
        <fullName evidence="1">Uncharacterized protein</fullName>
    </submittedName>
</protein>
<accession>A0A4R6UL95</accession>
<comment type="caution">
    <text evidence="1">The sequence shown here is derived from an EMBL/GenBank/DDBJ whole genome shotgun (WGS) entry which is preliminary data.</text>
</comment>
<dbReference type="AlphaFoldDB" id="A0A4R6UL95"/>
<evidence type="ECO:0000313" key="1">
    <source>
        <dbReference type="EMBL" id="TDQ47788.1"/>
    </source>
</evidence>
<name>A0A4R6UL95_9PSEU</name>
<evidence type="ECO:0000313" key="2">
    <source>
        <dbReference type="Proteomes" id="UP000295705"/>
    </source>
</evidence>